<name>B3TB03_9ARCH</name>
<feature type="compositionally biased region" description="Basic residues" evidence="1">
    <location>
        <begin position="44"/>
        <end position="58"/>
    </location>
</feature>
<evidence type="ECO:0000313" key="2">
    <source>
        <dbReference type="EMBL" id="ABZ09761.1"/>
    </source>
</evidence>
<organism evidence="2">
    <name type="scientific">uncultured marine crenarchaeote HF4000_APKG8I13</name>
    <dbReference type="NCBI Taxonomy" id="455606"/>
    <lineage>
        <taxon>Archaea</taxon>
        <taxon>Nitrososphaerota</taxon>
        <taxon>Nitrososphaeria</taxon>
        <taxon>Nitrosopumilales</taxon>
        <taxon>environmental samples</taxon>
    </lineage>
</organism>
<evidence type="ECO:0000256" key="1">
    <source>
        <dbReference type="SAM" id="MobiDB-lite"/>
    </source>
</evidence>
<gene>
    <name evidence="2" type="ORF">ALOHA_HF4000APKG8I13ctg1g32</name>
</gene>
<reference evidence="2" key="1">
    <citation type="journal article" date="2008" name="ISME J.">
        <title>Genomic patterns of recombination, clonal divergence and environment in marine microbial populations.</title>
        <authorList>
            <person name="Konstantinidis K.T."/>
            <person name="Delong E.F."/>
        </authorList>
    </citation>
    <scope>NUCLEOTIDE SEQUENCE</scope>
</reference>
<dbReference type="AlphaFoldDB" id="B3TB03"/>
<feature type="compositionally biased region" description="Basic and acidic residues" evidence="1">
    <location>
        <begin position="59"/>
        <end position="69"/>
    </location>
</feature>
<protein>
    <submittedName>
        <fullName evidence="2">Uncharacterized protein</fullName>
    </submittedName>
</protein>
<dbReference type="EMBL" id="EU016657">
    <property type="protein sequence ID" value="ABZ09761.1"/>
    <property type="molecule type" value="Genomic_DNA"/>
</dbReference>
<feature type="region of interest" description="Disordered" evidence="1">
    <location>
        <begin position="42"/>
        <end position="69"/>
    </location>
</feature>
<accession>B3TB03</accession>
<sequence>MIHFITKYDVYKAWDFLAETTAAKQNVKNVVWNFPPMTALNDIRKRRTPNHQNHRTRKTPGEPRKRETQRTEMLVLVSKKVVKYY</sequence>
<proteinExistence type="predicted"/>